<name>A0ABS3CFT1_9BACT</name>
<evidence type="ECO:0000313" key="3">
    <source>
        <dbReference type="Proteomes" id="UP000664480"/>
    </source>
</evidence>
<reference evidence="2 3" key="1">
    <citation type="submission" date="2021-03" db="EMBL/GenBank/DDBJ databases">
        <title>novel species isolated from a fishpond in China.</title>
        <authorList>
            <person name="Lu H."/>
            <person name="Cai Z."/>
        </authorList>
    </citation>
    <scope>NUCLEOTIDE SEQUENCE [LARGE SCALE GENOMIC DNA]</scope>
    <source>
        <strain evidence="2 3">YJ13C</strain>
    </source>
</reference>
<evidence type="ECO:0000313" key="2">
    <source>
        <dbReference type="EMBL" id="MBN7815381.1"/>
    </source>
</evidence>
<dbReference type="Gene3D" id="3.30.1370.110">
    <property type="match status" value="1"/>
</dbReference>
<dbReference type="InterPro" id="IPR002625">
    <property type="entry name" value="Smr_dom"/>
</dbReference>
<proteinExistence type="predicted"/>
<sequence length="316" mass="36022">MNIGDRVRMLHGKEEGIIRKISSSGRIEVEIEDGFIIPALKNEVVVIHETEKKYFGERESKTPAHEIPQAISAPKDQGLYLAFIPINDQSLSLYLINDSKKAYLAHVSEVFGDNHRTLMAGTLGSGESRKFDDRLLKDMDEWPAFLLRFIPIQSKLEKALPAFERQMKMKATQFFKHLSKAPLLGKNAYLFSLEQTTKELDIRALNQELENINPKPEPVQTKRPARSIDLHIEKLTENPEKMSNSAMLKLQLEVFEKNLDQAIASGMDEITFIHGLGNGVLRKEIHRHLSQLGNIKYFQDTQKDQWGYGATLVRIS</sequence>
<dbReference type="RefSeq" id="WP_206586057.1">
    <property type="nucleotide sequence ID" value="NZ_JAFKCU010000002.1"/>
</dbReference>
<gene>
    <name evidence="2" type="ORF">J0A69_08085</name>
</gene>
<accession>A0ABS3CFT1</accession>
<dbReference type="Proteomes" id="UP000664480">
    <property type="component" value="Unassembled WGS sequence"/>
</dbReference>
<dbReference type="EMBL" id="JAFKCU010000002">
    <property type="protein sequence ID" value="MBN7815381.1"/>
    <property type="molecule type" value="Genomic_DNA"/>
</dbReference>
<dbReference type="Pfam" id="PF01713">
    <property type="entry name" value="Smr"/>
    <property type="match status" value="1"/>
</dbReference>
<dbReference type="PROSITE" id="PS50828">
    <property type="entry name" value="SMR"/>
    <property type="match status" value="1"/>
</dbReference>
<organism evidence="2 3">
    <name type="scientific">Algoriphagus pacificus</name>
    <dbReference type="NCBI Taxonomy" id="2811234"/>
    <lineage>
        <taxon>Bacteria</taxon>
        <taxon>Pseudomonadati</taxon>
        <taxon>Bacteroidota</taxon>
        <taxon>Cytophagia</taxon>
        <taxon>Cytophagales</taxon>
        <taxon>Cyclobacteriaceae</taxon>
        <taxon>Algoriphagus</taxon>
    </lineage>
</organism>
<protein>
    <submittedName>
        <fullName evidence="2">Smr/MutS family protein</fullName>
    </submittedName>
</protein>
<dbReference type="InterPro" id="IPR036063">
    <property type="entry name" value="Smr_dom_sf"/>
</dbReference>
<keyword evidence="3" id="KW-1185">Reference proteome</keyword>
<feature type="domain" description="Smr" evidence="1">
    <location>
        <begin position="259"/>
        <end position="316"/>
    </location>
</feature>
<dbReference type="SUPFAM" id="SSF158949">
    <property type="entry name" value="Smr-associated domain-like"/>
    <property type="match status" value="1"/>
</dbReference>
<comment type="caution">
    <text evidence="2">The sequence shown here is derived from an EMBL/GenBank/DDBJ whole genome shotgun (WGS) entry which is preliminary data.</text>
</comment>
<dbReference type="Gene3D" id="2.60.40.1600">
    <property type="entry name" value="Smr-associated-like"/>
    <property type="match status" value="1"/>
</dbReference>
<evidence type="ECO:0000259" key="1">
    <source>
        <dbReference type="PROSITE" id="PS50828"/>
    </source>
</evidence>
<dbReference type="InterPro" id="IPR036781">
    <property type="entry name" value="Smr_assoc-like_sf"/>
</dbReference>